<dbReference type="Proteomes" id="UP000485880">
    <property type="component" value="Unassembled WGS sequence"/>
</dbReference>
<comment type="caution">
    <text evidence="1">The sequence shown here is derived from an EMBL/GenBank/DDBJ whole genome shotgun (WGS) entry which is preliminary data.</text>
</comment>
<dbReference type="Pfam" id="PF22752">
    <property type="entry name" value="DUF488-N3i"/>
    <property type="match status" value="1"/>
</dbReference>
<evidence type="ECO:0000313" key="2">
    <source>
        <dbReference type="Proteomes" id="UP000485880"/>
    </source>
</evidence>
<organism evidence="1 2">
    <name type="scientific">Methylocella tundrae</name>
    <dbReference type="NCBI Taxonomy" id="227605"/>
    <lineage>
        <taxon>Bacteria</taxon>
        <taxon>Pseudomonadati</taxon>
        <taxon>Pseudomonadota</taxon>
        <taxon>Alphaproteobacteria</taxon>
        <taxon>Hyphomicrobiales</taxon>
        <taxon>Beijerinckiaceae</taxon>
        <taxon>Methylocella</taxon>
    </lineage>
</organism>
<dbReference type="AlphaFoldDB" id="A0A8B6M246"/>
<evidence type="ECO:0000313" key="1">
    <source>
        <dbReference type="EMBL" id="VTZ48310.1"/>
    </source>
</evidence>
<name>A0A8B6M246_METTU</name>
<dbReference type="PANTHER" id="PTHR36849:SF1">
    <property type="entry name" value="CYTOPLASMIC PROTEIN"/>
    <property type="match status" value="1"/>
</dbReference>
<accession>A0A8B6M246</accession>
<sequence length="159" mass="17895">MVFVLNGRGGERRGLRLIAAASSMGDCMSIEIKLKRAYEPAGADDGMRILVDRLWPRGLSKAAAALTLWMKDIAPSTELREWFAHDPALWPEFQRRYRAELDANGEAVERLRDLLQKGPATLLYAAHDREHNQAIVLASYLQKRGTHPRVSHQRGRHGG</sequence>
<gene>
    <name evidence="1" type="ORF">MPC4_10260</name>
</gene>
<proteinExistence type="predicted"/>
<dbReference type="EMBL" id="CABFMQ020000001">
    <property type="protein sequence ID" value="VTZ48310.1"/>
    <property type="molecule type" value="Genomic_DNA"/>
</dbReference>
<reference evidence="1 2" key="1">
    <citation type="submission" date="2019-05" db="EMBL/GenBank/DDBJ databases">
        <authorList>
            <person name="Farhan Ul Haque M."/>
        </authorList>
    </citation>
    <scope>NUCLEOTIDE SEQUENCE [LARGE SCALE GENOMIC DNA]</scope>
    <source>
        <strain evidence="1">2</strain>
    </source>
</reference>
<dbReference type="PANTHER" id="PTHR36849">
    <property type="entry name" value="CYTOPLASMIC PROTEIN-RELATED"/>
    <property type="match status" value="1"/>
</dbReference>
<keyword evidence="2" id="KW-1185">Reference proteome</keyword>
<dbReference type="InterPro" id="IPR052552">
    <property type="entry name" value="YeaO-like"/>
</dbReference>
<protein>
    <recommendedName>
        <fullName evidence="3">Uroporphyrin-III C-methyltransferase</fullName>
    </recommendedName>
</protein>
<evidence type="ECO:0008006" key="3">
    <source>
        <dbReference type="Google" id="ProtNLM"/>
    </source>
</evidence>